<keyword evidence="3" id="KW-1185">Reference proteome</keyword>
<keyword evidence="1" id="KW-1133">Transmembrane helix</keyword>
<evidence type="ECO:0000313" key="2">
    <source>
        <dbReference type="EMBL" id="MUN54557.1"/>
    </source>
</evidence>
<comment type="caution">
    <text evidence="2">The sequence shown here is derived from an EMBL/GenBank/DDBJ whole genome shotgun (WGS) entry which is preliminary data.</text>
</comment>
<keyword evidence="1" id="KW-0812">Transmembrane</keyword>
<dbReference type="AlphaFoldDB" id="A0A7K1LH90"/>
<feature type="transmembrane region" description="Helical" evidence="1">
    <location>
        <begin position="70"/>
        <end position="88"/>
    </location>
</feature>
<organism evidence="2 3">
    <name type="scientific">Rothia koreensis</name>
    <dbReference type="NCBI Taxonomy" id="592378"/>
    <lineage>
        <taxon>Bacteria</taxon>
        <taxon>Bacillati</taxon>
        <taxon>Actinomycetota</taxon>
        <taxon>Actinomycetes</taxon>
        <taxon>Micrococcales</taxon>
        <taxon>Micrococcaceae</taxon>
        <taxon>Rothia</taxon>
    </lineage>
</organism>
<name>A0A7K1LH90_9MICC</name>
<dbReference type="InterPro" id="IPR019662">
    <property type="entry name" value="DUF2516"/>
</dbReference>
<dbReference type="Proteomes" id="UP000462152">
    <property type="component" value="Unassembled WGS sequence"/>
</dbReference>
<dbReference type="Pfam" id="PF10724">
    <property type="entry name" value="DUF2516"/>
    <property type="match status" value="1"/>
</dbReference>
<evidence type="ECO:0000256" key="1">
    <source>
        <dbReference type="SAM" id="Phobius"/>
    </source>
</evidence>
<feature type="transmembrane region" description="Helical" evidence="1">
    <location>
        <begin position="44"/>
        <end position="64"/>
    </location>
</feature>
<gene>
    <name evidence="2" type="ORF">GMA10_04915</name>
</gene>
<feature type="transmembrane region" description="Helical" evidence="1">
    <location>
        <begin position="6"/>
        <end position="24"/>
    </location>
</feature>
<sequence length="96" mass="10312">MALERIIDLALGLILFLLALWAFVSALGASDHAYQYSFKRTKKFWVLVTGACLLAAVISMLGALRGGSSSLFLQLIAASAVGVFLADVRPAVRTRK</sequence>
<protein>
    <submittedName>
        <fullName evidence="2">DUF2516 family protein</fullName>
    </submittedName>
</protein>
<dbReference type="EMBL" id="WOGT01000002">
    <property type="protein sequence ID" value="MUN54557.1"/>
    <property type="molecule type" value="Genomic_DNA"/>
</dbReference>
<reference evidence="2 3" key="1">
    <citation type="submission" date="2019-12" db="EMBL/GenBank/DDBJ databases">
        <authorList>
            <person name="Li J."/>
            <person name="Shi Y."/>
            <person name="Xu G."/>
            <person name="Xiao D."/>
            <person name="Ran X."/>
        </authorList>
    </citation>
    <scope>NUCLEOTIDE SEQUENCE [LARGE SCALE GENOMIC DNA]</scope>
    <source>
        <strain evidence="2 3">JCM 15915</strain>
    </source>
</reference>
<evidence type="ECO:0000313" key="3">
    <source>
        <dbReference type="Proteomes" id="UP000462152"/>
    </source>
</evidence>
<accession>A0A7K1LH90</accession>
<dbReference type="OrthoDB" id="4774469at2"/>
<proteinExistence type="predicted"/>
<keyword evidence="1" id="KW-0472">Membrane</keyword>